<proteinExistence type="predicted"/>
<dbReference type="Proteomes" id="UP000780875">
    <property type="component" value="Unassembled WGS sequence"/>
</dbReference>
<dbReference type="PANTHER" id="PTHR43289:SF6">
    <property type="entry name" value="SERINE_THREONINE-PROTEIN KINASE NEKL-3"/>
    <property type="match status" value="1"/>
</dbReference>
<keyword evidence="5 10" id="KW-0418">Kinase</keyword>
<keyword evidence="2 10" id="KW-0723">Serine/threonine-protein kinase</keyword>
<sequence length="482" mass="51342">MPARLGRYAVRRRLGAGAFATVWLAYDEQLDSPVAVKVLADNWTEDQAVRQRFLEEGRFLRKVESPYVVTVYDAGEIDDGRPYLVMSYADQGTLADRLEIDGLTPGQALEVVRQVGAGLQTLHERGVLHRDLKPANVLFRAVDGEVRAMVADLGLGKSMEVSSRLTVIAGTPSFVSPEQAQGEPLDPRSDLYSLAALTYLLLAGRAAFSHATLSAAARPGSPPALSSPDRPYPDEVGAVVARGLAVERDERWPDVASYVAALTSALAPVTSGAASQLPLDPHLTQTGAPPSMLADDASLPPPRLPRRRRWLRRVVGGVVALAVIAGGAVLGYRIGHEEPTEATVTDTSGYLTVTVPSSWDHAVADDGWRPKGSDTDQPALSVGTSGDWSTDPDGQGVFVGILPGTELPDHVPGHPECATSQDPIEATDSLTVTFTGCGDTDAVVVERVVQLTENRLLWVQVRSASTAVANRVLDDVETHGFG</sequence>
<dbReference type="GO" id="GO:0004674">
    <property type="term" value="F:protein serine/threonine kinase activity"/>
    <property type="evidence" value="ECO:0007669"/>
    <property type="project" value="UniProtKB-KW"/>
</dbReference>
<evidence type="ECO:0000259" key="9">
    <source>
        <dbReference type="PROSITE" id="PS50011"/>
    </source>
</evidence>
<keyword evidence="3" id="KW-0808">Transferase</keyword>
<dbReference type="PROSITE" id="PS00107">
    <property type="entry name" value="PROTEIN_KINASE_ATP"/>
    <property type="match status" value="1"/>
</dbReference>
<accession>A0ABS7UAS5</accession>
<evidence type="ECO:0000313" key="10">
    <source>
        <dbReference type="EMBL" id="MBZ5737970.1"/>
    </source>
</evidence>
<keyword evidence="11" id="KW-1185">Reference proteome</keyword>
<feature type="binding site" evidence="7">
    <location>
        <position position="37"/>
    </location>
    <ligand>
        <name>ATP</name>
        <dbReference type="ChEBI" id="CHEBI:30616"/>
    </ligand>
</feature>
<feature type="region of interest" description="Disordered" evidence="8">
    <location>
        <begin position="277"/>
        <end position="304"/>
    </location>
</feature>
<dbReference type="PROSITE" id="PS00108">
    <property type="entry name" value="PROTEIN_KINASE_ST"/>
    <property type="match status" value="1"/>
</dbReference>
<dbReference type="Gene3D" id="1.10.510.10">
    <property type="entry name" value="Transferase(Phosphotransferase) domain 1"/>
    <property type="match status" value="1"/>
</dbReference>
<dbReference type="Gene3D" id="3.30.200.20">
    <property type="entry name" value="Phosphorylase Kinase, domain 1"/>
    <property type="match status" value="1"/>
</dbReference>
<evidence type="ECO:0000256" key="2">
    <source>
        <dbReference type="ARBA" id="ARBA00022527"/>
    </source>
</evidence>
<dbReference type="InterPro" id="IPR017441">
    <property type="entry name" value="Protein_kinase_ATP_BS"/>
</dbReference>
<evidence type="ECO:0000256" key="5">
    <source>
        <dbReference type="ARBA" id="ARBA00022777"/>
    </source>
</evidence>
<dbReference type="SUPFAM" id="SSF56112">
    <property type="entry name" value="Protein kinase-like (PK-like)"/>
    <property type="match status" value="1"/>
</dbReference>
<evidence type="ECO:0000256" key="1">
    <source>
        <dbReference type="ARBA" id="ARBA00012513"/>
    </source>
</evidence>
<dbReference type="EMBL" id="JAIQZJ010000003">
    <property type="protein sequence ID" value="MBZ5737970.1"/>
    <property type="molecule type" value="Genomic_DNA"/>
</dbReference>
<dbReference type="CDD" id="cd14014">
    <property type="entry name" value="STKc_PknB_like"/>
    <property type="match status" value="1"/>
</dbReference>
<keyword evidence="6 7" id="KW-0067">ATP-binding</keyword>
<evidence type="ECO:0000256" key="8">
    <source>
        <dbReference type="SAM" id="MobiDB-lite"/>
    </source>
</evidence>
<evidence type="ECO:0000256" key="6">
    <source>
        <dbReference type="ARBA" id="ARBA00022840"/>
    </source>
</evidence>
<gene>
    <name evidence="10" type="ORF">K8U61_07340</name>
</gene>
<evidence type="ECO:0000256" key="4">
    <source>
        <dbReference type="ARBA" id="ARBA00022741"/>
    </source>
</evidence>
<evidence type="ECO:0000313" key="11">
    <source>
        <dbReference type="Proteomes" id="UP000780875"/>
    </source>
</evidence>
<name>A0ABS7UAS5_9ACTN</name>
<organism evidence="10 11">
    <name type="scientific">Nocardioides mangrovi</name>
    <dbReference type="NCBI Taxonomy" id="2874580"/>
    <lineage>
        <taxon>Bacteria</taxon>
        <taxon>Bacillati</taxon>
        <taxon>Actinomycetota</taxon>
        <taxon>Actinomycetes</taxon>
        <taxon>Propionibacteriales</taxon>
        <taxon>Nocardioidaceae</taxon>
        <taxon>Nocardioides</taxon>
    </lineage>
</organism>
<dbReference type="SMART" id="SM00220">
    <property type="entry name" value="S_TKc"/>
    <property type="match status" value="1"/>
</dbReference>
<dbReference type="InterPro" id="IPR008271">
    <property type="entry name" value="Ser/Thr_kinase_AS"/>
</dbReference>
<reference evidence="10 11" key="1">
    <citation type="submission" date="2021-09" db="EMBL/GenBank/DDBJ databases">
        <title>Whole genome sequence of Nocardioides sp. GBK3QG-3.</title>
        <authorList>
            <person name="Tuo L."/>
        </authorList>
    </citation>
    <scope>NUCLEOTIDE SEQUENCE [LARGE SCALE GENOMIC DNA]</scope>
    <source>
        <strain evidence="10 11">GBK3QG-3</strain>
    </source>
</reference>
<dbReference type="PANTHER" id="PTHR43289">
    <property type="entry name" value="MITOGEN-ACTIVATED PROTEIN KINASE KINASE KINASE 20-RELATED"/>
    <property type="match status" value="1"/>
</dbReference>
<comment type="caution">
    <text evidence="10">The sequence shown here is derived from an EMBL/GenBank/DDBJ whole genome shotgun (WGS) entry which is preliminary data.</text>
</comment>
<protein>
    <recommendedName>
        <fullName evidence="1">non-specific serine/threonine protein kinase</fullName>
        <ecNumber evidence="1">2.7.11.1</ecNumber>
    </recommendedName>
</protein>
<feature type="compositionally biased region" description="Polar residues" evidence="8">
    <location>
        <begin position="375"/>
        <end position="388"/>
    </location>
</feature>
<keyword evidence="4 7" id="KW-0547">Nucleotide-binding</keyword>
<dbReference type="InterPro" id="IPR011009">
    <property type="entry name" value="Kinase-like_dom_sf"/>
</dbReference>
<evidence type="ECO:0000256" key="7">
    <source>
        <dbReference type="PROSITE-ProRule" id="PRU10141"/>
    </source>
</evidence>
<dbReference type="EC" id="2.7.11.1" evidence="1"/>
<dbReference type="RefSeq" id="WP_224122346.1">
    <property type="nucleotide sequence ID" value="NZ_JAIQZJ010000003.1"/>
</dbReference>
<feature type="region of interest" description="Disordered" evidence="8">
    <location>
        <begin position="369"/>
        <end position="389"/>
    </location>
</feature>
<dbReference type="Pfam" id="PF00069">
    <property type="entry name" value="Pkinase"/>
    <property type="match status" value="1"/>
</dbReference>
<dbReference type="PROSITE" id="PS50011">
    <property type="entry name" value="PROTEIN_KINASE_DOM"/>
    <property type="match status" value="1"/>
</dbReference>
<feature type="domain" description="Protein kinase" evidence="9">
    <location>
        <begin position="8"/>
        <end position="266"/>
    </location>
</feature>
<evidence type="ECO:0000256" key="3">
    <source>
        <dbReference type="ARBA" id="ARBA00022679"/>
    </source>
</evidence>
<dbReference type="InterPro" id="IPR000719">
    <property type="entry name" value="Prot_kinase_dom"/>
</dbReference>